<dbReference type="InterPro" id="IPR012340">
    <property type="entry name" value="NA-bd_OB-fold"/>
</dbReference>
<comment type="similarity">
    <text evidence="1">Belongs to the universal ribosomal protein uS17 family.</text>
</comment>
<evidence type="ECO:0000313" key="5">
    <source>
        <dbReference type="Proteomes" id="UP000176923"/>
    </source>
</evidence>
<dbReference type="EMBL" id="MFJL01000007">
    <property type="protein sequence ID" value="OGG16831.1"/>
    <property type="molecule type" value="Genomic_DNA"/>
</dbReference>
<proteinExistence type="inferred from homology"/>
<organism evidence="4 5">
    <name type="scientific">Candidatus Gottesmanbacteria bacterium RIFCSPHIGHO2_02_FULL_39_11</name>
    <dbReference type="NCBI Taxonomy" id="1798382"/>
    <lineage>
        <taxon>Bacteria</taxon>
        <taxon>Candidatus Gottesmaniibacteriota</taxon>
    </lineage>
</organism>
<dbReference type="GO" id="GO:0006412">
    <property type="term" value="P:translation"/>
    <property type="evidence" value="ECO:0007669"/>
    <property type="project" value="InterPro"/>
</dbReference>
<dbReference type="PRINTS" id="PR00973">
    <property type="entry name" value="RIBOSOMALS17"/>
</dbReference>
<dbReference type="PANTHER" id="PTHR10744:SF1">
    <property type="entry name" value="SMALL RIBOSOMAL SUBUNIT PROTEIN US17M"/>
    <property type="match status" value="1"/>
</dbReference>
<dbReference type="Pfam" id="PF00366">
    <property type="entry name" value="Ribosomal_S17"/>
    <property type="match status" value="1"/>
</dbReference>
<dbReference type="Gene3D" id="2.40.50.140">
    <property type="entry name" value="Nucleic acid-binding proteins"/>
    <property type="match status" value="1"/>
</dbReference>
<dbReference type="Proteomes" id="UP000176923">
    <property type="component" value="Unassembled WGS sequence"/>
</dbReference>
<dbReference type="GO" id="GO:0022627">
    <property type="term" value="C:cytosolic small ribosomal subunit"/>
    <property type="evidence" value="ECO:0007669"/>
    <property type="project" value="TreeGrafter"/>
</dbReference>
<keyword evidence="3" id="KW-0687">Ribonucleoprotein</keyword>
<sequence>MKAIAGKVVSTKMKNTIIVEVARQRVHPLYKKIMKKTIRLKAHCEDESVKEGNMVEIISTRPISKEKFFKFVRKVDPDSVGMT</sequence>
<gene>
    <name evidence="4" type="ORF">A3D77_00145</name>
</gene>
<dbReference type="SUPFAM" id="SSF50249">
    <property type="entry name" value="Nucleic acid-binding proteins"/>
    <property type="match status" value="1"/>
</dbReference>
<dbReference type="AlphaFoldDB" id="A0A1F5ZWM6"/>
<evidence type="ECO:0000313" key="4">
    <source>
        <dbReference type="EMBL" id="OGG16831.1"/>
    </source>
</evidence>
<evidence type="ECO:0000256" key="3">
    <source>
        <dbReference type="ARBA" id="ARBA00023274"/>
    </source>
</evidence>
<comment type="caution">
    <text evidence="4">The sequence shown here is derived from an EMBL/GenBank/DDBJ whole genome shotgun (WGS) entry which is preliminary data.</text>
</comment>
<dbReference type="PANTHER" id="PTHR10744">
    <property type="entry name" value="40S RIBOSOMAL PROTEIN S11 FAMILY MEMBER"/>
    <property type="match status" value="1"/>
</dbReference>
<keyword evidence="2 4" id="KW-0689">Ribosomal protein</keyword>
<name>A0A1F5ZWM6_9BACT</name>
<accession>A0A1F5ZWM6</accession>
<evidence type="ECO:0000256" key="2">
    <source>
        <dbReference type="ARBA" id="ARBA00022980"/>
    </source>
</evidence>
<dbReference type="NCBIfam" id="NF004123">
    <property type="entry name" value="PRK05610.1"/>
    <property type="match status" value="1"/>
</dbReference>
<reference evidence="4 5" key="1">
    <citation type="journal article" date="2016" name="Nat. Commun.">
        <title>Thousands of microbial genomes shed light on interconnected biogeochemical processes in an aquifer system.</title>
        <authorList>
            <person name="Anantharaman K."/>
            <person name="Brown C.T."/>
            <person name="Hug L.A."/>
            <person name="Sharon I."/>
            <person name="Castelle C.J."/>
            <person name="Probst A.J."/>
            <person name="Thomas B.C."/>
            <person name="Singh A."/>
            <person name="Wilkins M.J."/>
            <person name="Karaoz U."/>
            <person name="Brodie E.L."/>
            <person name="Williams K.H."/>
            <person name="Hubbard S.S."/>
            <person name="Banfield J.F."/>
        </authorList>
    </citation>
    <scope>NUCLEOTIDE SEQUENCE [LARGE SCALE GENOMIC DNA]</scope>
</reference>
<evidence type="ECO:0000256" key="1">
    <source>
        <dbReference type="ARBA" id="ARBA00010254"/>
    </source>
</evidence>
<protein>
    <submittedName>
        <fullName evidence="4">30S ribosomal protein S17</fullName>
    </submittedName>
</protein>
<dbReference type="GO" id="GO:0003735">
    <property type="term" value="F:structural constituent of ribosome"/>
    <property type="evidence" value="ECO:0007669"/>
    <property type="project" value="InterPro"/>
</dbReference>
<dbReference type="STRING" id="1798382.A3D77_00145"/>
<dbReference type="InterPro" id="IPR000266">
    <property type="entry name" value="Ribosomal_uS17"/>
</dbReference>
<dbReference type="CDD" id="cd00364">
    <property type="entry name" value="Ribosomal_uS17"/>
    <property type="match status" value="1"/>
</dbReference>